<dbReference type="NCBIfam" id="TIGR04141">
    <property type="entry name" value="TIGR04141 family sporadically distributed protein"/>
    <property type="match status" value="1"/>
</dbReference>
<evidence type="ECO:0000313" key="1">
    <source>
        <dbReference type="EMBL" id="PFG46300.1"/>
    </source>
</evidence>
<dbReference type="EMBL" id="PDJK01000002">
    <property type="protein sequence ID" value="PFG46300.1"/>
    <property type="molecule type" value="Genomic_DNA"/>
</dbReference>
<evidence type="ECO:0000313" key="2">
    <source>
        <dbReference type="Proteomes" id="UP000243542"/>
    </source>
</evidence>
<dbReference type="Proteomes" id="UP000243542">
    <property type="component" value="Unassembled WGS sequence"/>
</dbReference>
<gene>
    <name evidence="1" type="ORF">ATK36_1270</name>
</gene>
<dbReference type="AlphaFoldDB" id="A0A2A9F727"/>
<comment type="caution">
    <text evidence="1">The sequence shown here is derived from an EMBL/GenBank/DDBJ whole genome shotgun (WGS) entry which is preliminary data.</text>
</comment>
<dbReference type="InterPro" id="IPR026487">
    <property type="entry name" value="CHP04141"/>
</dbReference>
<protein>
    <submittedName>
        <fullName evidence="1">Uncharacterized protein (TIGR04141 family)</fullName>
    </submittedName>
</protein>
<organism evidence="1 2">
    <name type="scientific">Amycolatopsis sulphurea</name>
    <dbReference type="NCBI Taxonomy" id="76022"/>
    <lineage>
        <taxon>Bacteria</taxon>
        <taxon>Bacillati</taxon>
        <taxon>Actinomycetota</taxon>
        <taxon>Actinomycetes</taxon>
        <taxon>Pseudonocardiales</taxon>
        <taxon>Pseudonocardiaceae</taxon>
        <taxon>Amycolatopsis</taxon>
    </lineage>
</organism>
<name>A0A2A9F727_9PSEU</name>
<proteinExistence type="predicted"/>
<accession>A0A2A9F727</accession>
<keyword evidence="2" id="KW-1185">Reference proteome</keyword>
<reference evidence="1 2" key="1">
    <citation type="submission" date="2017-10" db="EMBL/GenBank/DDBJ databases">
        <title>Sequencing the genomes of 1000 actinobacteria strains.</title>
        <authorList>
            <person name="Klenk H.-P."/>
        </authorList>
    </citation>
    <scope>NUCLEOTIDE SEQUENCE [LARGE SCALE GENOMIC DNA]</scope>
    <source>
        <strain evidence="1 2">DSM 46092</strain>
    </source>
</reference>
<sequence length="550" mass="59854">MSLFRLDGGAPDHELLVPLTPEQISTDIPVRLSGTHARLVAGAFRTEAPHWLPHAEALTGSTLELSSMLPFAVLLVPRPPWWYAVTWGAGHLVLNDDHVEPGFGLRFGIRRLDPFALGLVASAALDVSARATQISIPGGGELSAFRLEPYGELVQRIAGSADLTDLTYGRVTGKRHRIRVGTSLWAPLAKDPEAFLADLDAVAAVVDEPDEDSALRFVSQTRPLDRHHPIVPELERRLAGALGCDGGELGLAWPPGAGPDAENAGSFLVTALGAGGPLHVPGRLEPEHLTARLASIPEDRRLKALRAGRITPCADEAGAEPTGAPLPAAKWLAYETTVEHTRYVFHQGRWYRIGETYVAQMREQVSDLLARRHQWPAVTWKPSGAPDDEHRYCRLVAEQPGYVCLDRDVASTPLHPRFELCDLLGPEDELIHVKWLGRATAASHLYTQALVSAEALHDEPQAMAQLADKVSTSDPGRVLSGAPDTVVLAAAGRSWHVDELFTLSQVALLRLDRALRALRATLAFADIPYTAKKKVSARRIPKQRRGGTRR</sequence>
<dbReference type="Pfam" id="PF19614">
    <property type="entry name" value="DUF6119"/>
    <property type="match status" value="1"/>
</dbReference>